<dbReference type="Proteomes" id="UP000000812">
    <property type="component" value="Chromosome"/>
</dbReference>
<dbReference type="AlphaFoldDB" id="Q9PGF4"/>
<dbReference type="PIR" id="E82816">
    <property type="entry name" value="E82816"/>
</dbReference>
<name>Q9PGF4_XYLFA</name>
<sequence>MEIVDAMSRSHTLNDVVTFPSPNCGNSATYWWERSQITRCALQDFYISPV</sequence>
<dbReference type="KEGG" id="xfa:XF_0348"/>
<accession>Q9PGF4</accession>
<dbReference type="EMBL" id="AE003849">
    <property type="protein sequence ID" value="AAF83158.1"/>
    <property type="molecule type" value="Genomic_DNA"/>
</dbReference>
<proteinExistence type="predicted"/>
<evidence type="ECO:0000313" key="1">
    <source>
        <dbReference type="EMBL" id="AAF83158.1"/>
    </source>
</evidence>
<dbReference type="HOGENOM" id="CLU_3124326_0_0_6"/>
<protein>
    <submittedName>
        <fullName evidence="1">Uncharacterized protein</fullName>
    </submittedName>
</protein>
<gene>
    <name evidence="1" type="ordered locus">XF_0348</name>
</gene>
<organism evidence="1 2">
    <name type="scientific">Xylella fastidiosa (strain 9a5c)</name>
    <dbReference type="NCBI Taxonomy" id="160492"/>
    <lineage>
        <taxon>Bacteria</taxon>
        <taxon>Pseudomonadati</taxon>
        <taxon>Pseudomonadota</taxon>
        <taxon>Gammaproteobacteria</taxon>
        <taxon>Lysobacterales</taxon>
        <taxon>Lysobacteraceae</taxon>
        <taxon>Xylella</taxon>
    </lineage>
</organism>
<reference evidence="1 2" key="1">
    <citation type="journal article" date="2000" name="Nature">
        <title>The genome sequence of the plant pathogen Xylella fastidiosa.</title>
        <authorList>
            <person name="Simpson A.J."/>
            <person name="Reinach F.C."/>
            <person name="Arruda P."/>
            <person name="Abreu F.A."/>
            <person name="Acencio M."/>
            <person name="Alvarenga R."/>
            <person name="Alves L.M."/>
            <person name="Araya J.E."/>
            <person name="Baia G.S."/>
            <person name="Baptista C.S."/>
            <person name="Barros M.H."/>
            <person name="Bonaccorsi E.D."/>
            <person name="Bordin S."/>
            <person name="Bove J.M."/>
            <person name="Briones M.R."/>
            <person name="Bueno M.R."/>
            <person name="Camargo A.A."/>
            <person name="Camargo L.E."/>
            <person name="Carraro D.M."/>
            <person name="Carrer H."/>
            <person name="Colauto N.B."/>
            <person name="Colombo C."/>
            <person name="Costa F.F."/>
            <person name="Costa M.C."/>
            <person name="Costa-Neto C.M."/>
            <person name="Coutinho L.L."/>
            <person name="Cristofani M."/>
            <person name="Dias-Neto E."/>
            <person name="Docena C."/>
            <person name="El-Dorry H."/>
            <person name="Facincani A.P."/>
            <person name="Ferreira A.J."/>
            <person name="Ferreira V.C."/>
            <person name="Ferro J.A."/>
            <person name="Fraga J.S."/>
            <person name="Franca S.C."/>
            <person name="Franco M.C."/>
            <person name="Frohme M."/>
            <person name="Furlan L.R."/>
            <person name="Garnier M."/>
            <person name="Goldman G.H."/>
            <person name="Goldman M.H."/>
            <person name="Gomes S.L."/>
            <person name="Gruber A."/>
            <person name="Ho P.L."/>
            <person name="Hoheisel J.D."/>
            <person name="Junqueira M.L."/>
            <person name="Kemper E.L."/>
            <person name="Kitajima J.P."/>
            <person name="Krieger J.E."/>
            <person name="Kuramae E.E."/>
            <person name="Laigret F."/>
            <person name="Lambais M.R."/>
            <person name="Leite L.C."/>
            <person name="Lemos E.G."/>
            <person name="Lemos M.V."/>
            <person name="Lopes S.A."/>
            <person name="Lopes C.R."/>
            <person name="Machado J.A."/>
            <person name="Machado M.A."/>
            <person name="Madeira A.M."/>
            <person name="Madeira H.M."/>
            <person name="Marino C.L."/>
            <person name="Marques M.V."/>
            <person name="Martins E.A."/>
            <person name="Martins E.M."/>
            <person name="Matsukuma A.Y."/>
            <person name="Menck C.F."/>
            <person name="Miracca E.C."/>
            <person name="Miyaki C.Y."/>
            <person name="Monteriro-Vitorello C.B."/>
            <person name="Moon D.H."/>
            <person name="Nagai M.A."/>
            <person name="Nascimento A.L."/>
            <person name="Netto L.E."/>
            <person name="Nhani A.Jr."/>
            <person name="Nobrega F.G."/>
            <person name="Nunes L.R."/>
            <person name="Oliveira M.A."/>
            <person name="de Oliveira M.C."/>
            <person name="de Oliveira R.C."/>
            <person name="Palmieri D.A."/>
            <person name="Paris A."/>
            <person name="Peixoto B.R."/>
            <person name="Pereira G.A."/>
            <person name="Pereira H.A.Jr."/>
            <person name="Pesquero J.B."/>
            <person name="Quaggio R.B."/>
            <person name="Roberto P.G."/>
            <person name="Rodrigues V."/>
            <person name="de M Rosa A.J."/>
            <person name="de Rosa V.E.Jr."/>
            <person name="de Sa R.G."/>
            <person name="Santelli R.V."/>
            <person name="Sawasaki H.E."/>
            <person name="da Silva A.C."/>
            <person name="da Silva A.M."/>
            <person name="da Silva F.R."/>
            <person name="da Silva W.A.Jr."/>
            <person name="da Silveira J.F."/>
            <person name="Silvestri M.L."/>
            <person name="Siqueira W.J."/>
            <person name="de Souza A.A."/>
            <person name="de Souza A.P."/>
            <person name="Terenzi M.F."/>
            <person name="Truffi D."/>
            <person name="Tsai S.M."/>
            <person name="Tsuhako M.H."/>
            <person name="Vallada H."/>
            <person name="Van Sluys M.A."/>
            <person name="Verjovski-Almeida S."/>
            <person name="Vettore A.L."/>
            <person name="Zago M.A."/>
            <person name="Zatz M."/>
            <person name="Meidanis J."/>
            <person name="Setubal J.C."/>
        </authorList>
    </citation>
    <scope>NUCLEOTIDE SEQUENCE [LARGE SCALE GENOMIC DNA]</scope>
    <source>
        <strain evidence="1 2">9a5c</strain>
    </source>
</reference>
<evidence type="ECO:0000313" key="2">
    <source>
        <dbReference type="Proteomes" id="UP000000812"/>
    </source>
</evidence>
<dbReference type="STRING" id="160492.XF_0348"/>